<dbReference type="OrthoDB" id="9785768at2"/>
<feature type="compositionally biased region" description="Low complexity" evidence="1">
    <location>
        <begin position="133"/>
        <end position="142"/>
    </location>
</feature>
<dbReference type="EMBL" id="RPFW01000002">
    <property type="protein sequence ID" value="TVZ05241.1"/>
    <property type="molecule type" value="Genomic_DNA"/>
</dbReference>
<comment type="caution">
    <text evidence="3">The sequence shown here is derived from an EMBL/GenBank/DDBJ whole genome shotgun (WGS) entry which is preliminary data.</text>
</comment>
<dbReference type="PIRSF" id="PIRSF000429">
    <property type="entry name" value="Ac-CoA_Ac_transf"/>
    <property type="match status" value="1"/>
</dbReference>
<dbReference type="CDD" id="cd00829">
    <property type="entry name" value="SCP-x_thiolase"/>
    <property type="match status" value="1"/>
</dbReference>
<feature type="domain" description="Thiolase C-terminal" evidence="2">
    <location>
        <begin position="291"/>
        <end position="399"/>
    </location>
</feature>
<evidence type="ECO:0000259" key="2">
    <source>
        <dbReference type="Pfam" id="PF22691"/>
    </source>
</evidence>
<evidence type="ECO:0000313" key="3">
    <source>
        <dbReference type="EMBL" id="TVZ05241.1"/>
    </source>
</evidence>
<sequence length="405" mass="42761">MIRREAAIVGIGQTRYGKALPGTAWDLAMEAVLAACADAGLDVTEVDGMCRFTAPFEPVSEAMLVRGLGIPELSFFAQAPHGGEALGAVVMQAAAAVSAGLASVVVVYRALSQSTGGRFGRADGRGPGGAQGAGPAQGSPADGDIVVPEQDNLSFAWPYGLMSPGQLFALWARRYAAVHGLTDEDLTRALGTIAITQRAYAHRNPNAMMRDRPLDWDIYRGARMISEPLRLFDLCLENDGACAFVVTAADRARALRADPVWILSATQTLSPYREPMGIYTGGELLELFPPAAAARLFDQAGVRHGDIDVAEFYDATSYMPLRSLESYGFVPDGQAWRHVTEQGTGPDSLLPVNTHGGHLSEAYLHGMNGILEAVRQLRGTAASQVPGAEVALVGAPAGSATILAR</sequence>
<accession>A0A6P2C504</accession>
<name>A0A6P2C504_9ACTN</name>
<dbReference type="Pfam" id="PF22691">
    <property type="entry name" value="Thiolase_C_1"/>
    <property type="match status" value="1"/>
</dbReference>
<dbReference type="SUPFAM" id="SSF53901">
    <property type="entry name" value="Thiolase-like"/>
    <property type="match status" value="2"/>
</dbReference>
<dbReference type="AlphaFoldDB" id="A0A6P2C504"/>
<dbReference type="Proteomes" id="UP000460272">
    <property type="component" value="Unassembled WGS sequence"/>
</dbReference>
<dbReference type="InterPro" id="IPR002155">
    <property type="entry name" value="Thiolase"/>
</dbReference>
<organism evidence="3 4">
    <name type="scientific">Trebonia kvetii</name>
    <dbReference type="NCBI Taxonomy" id="2480626"/>
    <lineage>
        <taxon>Bacteria</taxon>
        <taxon>Bacillati</taxon>
        <taxon>Actinomycetota</taxon>
        <taxon>Actinomycetes</taxon>
        <taxon>Streptosporangiales</taxon>
        <taxon>Treboniaceae</taxon>
        <taxon>Trebonia</taxon>
    </lineage>
</organism>
<protein>
    <submittedName>
        <fullName evidence="3">Lipid-transfer protein</fullName>
    </submittedName>
</protein>
<keyword evidence="4" id="KW-1185">Reference proteome</keyword>
<dbReference type="GO" id="GO:0016747">
    <property type="term" value="F:acyltransferase activity, transferring groups other than amino-acyl groups"/>
    <property type="evidence" value="ECO:0007669"/>
    <property type="project" value="InterPro"/>
</dbReference>
<evidence type="ECO:0000256" key="1">
    <source>
        <dbReference type="SAM" id="MobiDB-lite"/>
    </source>
</evidence>
<proteinExistence type="predicted"/>
<dbReference type="RefSeq" id="WP_145852944.1">
    <property type="nucleotide sequence ID" value="NZ_RPFW01000002.1"/>
</dbReference>
<dbReference type="PANTHER" id="PTHR42870:SF1">
    <property type="entry name" value="NON-SPECIFIC LIPID-TRANSFER PROTEIN-LIKE 2"/>
    <property type="match status" value="1"/>
</dbReference>
<dbReference type="PANTHER" id="PTHR42870">
    <property type="entry name" value="ACETYL-COA C-ACETYLTRANSFERASE"/>
    <property type="match status" value="1"/>
</dbReference>
<feature type="region of interest" description="Disordered" evidence="1">
    <location>
        <begin position="116"/>
        <end position="142"/>
    </location>
</feature>
<dbReference type="InterPro" id="IPR016039">
    <property type="entry name" value="Thiolase-like"/>
</dbReference>
<evidence type="ECO:0000313" key="4">
    <source>
        <dbReference type="Proteomes" id="UP000460272"/>
    </source>
</evidence>
<gene>
    <name evidence="3" type="ORF">EAS64_11705</name>
</gene>
<reference evidence="3 4" key="1">
    <citation type="submission" date="2018-11" db="EMBL/GenBank/DDBJ databases">
        <title>Trebonia kvetii gen.nov., sp.nov., a novel acidophilic actinobacterium, and proposal of the new actinobacterial family Treboniaceae fam. nov.</title>
        <authorList>
            <person name="Rapoport D."/>
            <person name="Sagova-Mareckova M."/>
            <person name="Sedlacek I."/>
            <person name="Provaznik J."/>
            <person name="Kralova S."/>
            <person name="Pavlinic D."/>
            <person name="Benes V."/>
            <person name="Kopecky J."/>
        </authorList>
    </citation>
    <scope>NUCLEOTIDE SEQUENCE [LARGE SCALE GENOMIC DNA]</scope>
    <source>
        <strain evidence="3 4">15Tr583</strain>
    </source>
</reference>
<dbReference type="Gene3D" id="3.40.47.10">
    <property type="match status" value="1"/>
</dbReference>
<dbReference type="InterPro" id="IPR055140">
    <property type="entry name" value="Thiolase_C_2"/>
</dbReference>